<organism evidence="2 3">
    <name type="scientific">Pristionchus mayeri</name>
    <dbReference type="NCBI Taxonomy" id="1317129"/>
    <lineage>
        <taxon>Eukaryota</taxon>
        <taxon>Metazoa</taxon>
        <taxon>Ecdysozoa</taxon>
        <taxon>Nematoda</taxon>
        <taxon>Chromadorea</taxon>
        <taxon>Rhabditida</taxon>
        <taxon>Rhabditina</taxon>
        <taxon>Diplogasteromorpha</taxon>
        <taxon>Diplogasteroidea</taxon>
        <taxon>Neodiplogasteridae</taxon>
        <taxon>Pristionchus</taxon>
    </lineage>
</organism>
<reference evidence="3" key="1">
    <citation type="submission" date="2022-10" db="EMBL/GenBank/DDBJ databases">
        <title>Genome assembly of Pristionchus species.</title>
        <authorList>
            <person name="Yoshida K."/>
            <person name="Sommer R.J."/>
        </authorList>
    </citation>
    <scope>NUCLEOTIDE SEQUENCE [LARGE SCALE GENOMIC DNA]</scope>
    <source>
        <strain evidence="3">RS5460</strain>
    </source>
</reference>
<accession>A0AAN5DGH6</accession>
<proteinExistence type="predicted"/>
<dbReference type="Proteomes" id="UP001328107">
    <property type="component" value="Unassembled WGS sequence"/>
</dbReference>
<evidence type="ECO:0000256" key="1">
    <source>
        <dbReference type="SAM" id="MobiDB-lite"/>
    </source>
</evidence>
<sequence>MATFSRLRTTTALMMMQNANVRDQLHQLSSLLEEHLRPFRIDASEMFKQRLMDDVERIQEAAAMQAKKDAPQPATPPNSPVAETTNLFPITRVSASESDQDGSSRTLSKTSYCAPLTTPTAISVLPAEKPENSSSKENQIVIGSPVAPSAEMLSNAPGETNIAPLRWPRRLQSTLRRGQTNLAADGWPNPLSIRLRRDGVDVGNGIALSKIPLRRPTSSACTRCGRRSRSRDG</sequence>
<feature type="region of interest" description="Disordered" evidence="1">
    <location>
        <begin position="62"/>
        <end position="84"/>
    </location>
</feature>
<keyword evidence="3" id="KW-1185">Reference proteome</keyword>
<dbReference type="AlphaFoldDB" id="A0AAN5DGH6"/>
<gene>
    <name evidence="2" type="ORF">PMAYCL1PPCAC_33408</name>
</gene>
<name>A0AAN5DGH6_9BILA</name>
<evidence type="ECO:0000313" key="3">
    <source>
        <dbReference type="Proteomes" id="UP001328107"/>
    </source>
</evidence>
<evidence type="ECO:0000313" key="2">
    <source>
        <dbReference type="EMBL" id="GMR63213.1"/>
    </source>
</evidence>
<comment type="caution">
    <text evidence="2">The sequence shown here is derived from an EMBL/GenBank/DDBJ whole genome shotgun (WGS) entry which is preliminary data.</text>
</comment>
<dbReference type="EMBL" id="BTRK01000017">
    <property type="protein sequence ID" value="GMR63213.1"/>
    <property type="molecule type" value="Genomic_DNA"/>
</dbReference>
<protein>
    <submittedName>
        <fullName evidence="2">Uncharacterized protein</fullName>
    </submittedName>
</protein>